<evidence type="ECO:0000256" key="1">
    <source>
        <dbReference type="SAM" id="SignalP"/>
    </source>
</evidence>
<accession>A0A6B1G0R2</accession>
<dbReference type="AlphaFoldDB" id="A0A6B1G0R2"/>
<dbReference type="EMBL" id="VYDA01000609">
    <property type="protein sequence ID" value="MYH63402.1"/>
    <property type="molecule type" value="Genomic_DNA"/>
</dbReference>
<feature type="signal peptide" evidence="1">
    <location>
        <begin position="1"/>
        <end position="34"/>
    </location>
</feature>
<dbReference type="PROSITE" id="PS51257">
    <property type="entry name" value="PROKAR_LIPOPROTEIN"/>
    <property type="match status" value="1"/>
</dbReference>
<name>A0A6B1G0R2_9CHLR</name>
<proteinExistence type="predicted"/>
<feature type="chain" id="PRO_5025652249" evidence="1">
    <location>
        <begin position="35"/>
        <end position="98"/>
    </location>
</feature>
<protein>
    <submittedName>
        <fullName evidence="2">Uncharacterized protein</fullName>
    </submittedName>
</protein>
<organism evidence="2">
    <name type="scientific">Caldilineaceae bacterium SB0675_bin_29</name>
    <dbReference type="NCBI Taxonomy" id="2605266"/>
    <lineage>
        <taxon>Bacteria</taxon>
        <taxon>Bacillati</taxon>
        <taxon>Chloroflexota</taxon>
        <taxon>Caldilineae</taxon>
        <taxon>Caldilineales</taxon>
        <taxon>Caldilineaceae</taxon>
    </lineage>
</organism>
<reference evidence="2" key="1">
    <citation type="submission" date="2019-09" db="EMBL/GenBank/DDBJ databases">
        <title>Characterisation of the sponge microbiome using genome-centric metagenomics.</title>
        <authorList>
            <person name="Engelberts J.P."/>
            <person name="Robbins S.J."/>
            <person name="De Goeij J.M."/>
            <person name="Aranda M."/>
            <person name="Bell S.C."/>
            <person name="Webster N.S."/>
        </authorList>
    </citation>
    <scope>NUCLEOTIDE SEQUENCE</scope>
    <source>
        <strain evidence="2">SB0675_bin_29</strain>
    </source>
</reference>
<comment type="caution">
    <text evidence="2">The sequence shown here is derived from an EMBL/GenBank/DDBJ whole genome shotgun (WGS) entry which is preliminary data.</text>
</comment>
<evidence type="ECO:0000313" key="2">
    <source>
        <dbReference type="EMBL" id="MYH63402.1"/>
    </source>
</evidence>
<feature type="non-terminal residue" evidence="2">
    <location>
        <position position="98"/>
    </location>
</feature>
<gene>
    <name evidence="2" type="ORF">F4148_17170</name>
</gene>
<sequence>MPKEPLKTGKRFTLSLVVVAVAALLLTACNPIPAEQPVPAGVSTPESPCTELKEIAQEALAGTPPSPARARFDTEDRKAFAGSAFGYLCALSEEVGPR</sequence>
<keyword evidence="1" id="KW-0732">Signal</keyword>